<evidence type="ECO:0000256" key="1">
    <source>
        <dbReference type="ARBA" id="ARBA00004418"/>
    </source>
</evidence>
<sequence>MNIQQMTQKPNRYYWVLAIVILIGLVVSAVFLSSSRGALHDDIAIRIAVSKTPLSAPVFIADEMGYFDAHCSNVELVEVVGGKRSFEMMASGKADFATSSDSVIVYNAFDRSDFVTLASFVQADNDVKFITREDSSLIQGGDFVNRKIAVYKNSASEYFLTTYLALEGVDIANVTLINATPDTMPQMLASGEVDAIVPWEPYGYKTVQLLDGSANVLPTKNLYSLSFNLIGNKKNMAAQPVKSACVLSALSDAIDYISSNPSQTQNVIGRRLSLESDFIFWMWPDYIFKLSLNKSLLMNLESQAQWVVQTGGTQKTEAPDFMKVLDPGPLAKIKPEAASLQGNLE</sequence>
<reference evidence="7" key="1">
    <citation type="journal article" date="2019" name="Int. J. Syst. Evol. Microbiol.">
        <title>The Global Catalogue of Microorganisms (GCM) 10K type strain sequencing project: providing services to taxonomists for standard genome sequencing and annotation.</title>
        <authorList>
            <consortium name="The Broad Institute Genomics Platform"/>
            <consortium name="The Broad Institute Genome Sequencing Center for Infectious Disease"/>
            <person name="Wu L."/>
            <person name="Ma J."/>
        </authorList>
    </citation>
    <scope>NUCLEOTIDE SEQUENCE [LARGE SCALE GENOMIC DNA]</scope>
    <source>
        <strain evidence="7">KCTC 52438</strain>
    </source>
</reference>
<proteinExistence type="inferred from homology"/>
<name>A0ABV7HHM5_9GAMM</name>
<comment type="subcellular location">
    <subcellularLocation>
        <location evidence="1">Periplasm</location>
    </subcellularLocation>
</comment>
<evidence type="ECO:0000313" key="6">
    <source>
        <dbReference type="EMBL" id="MFC3150852.1"/>
    </source>
</evidence>
<keyword evidence="7" id="KW-1185">Reference proteome</keyword>
<keyword evidence="3" id="KW-0732">Signal</keyword>
<comment type="similarity">
    <text evidence="2">Belongs to the bacterial solute-binding protein SsuA/TauA family.</text>
</comment>
<evidence type="ECO:0000256" key="4">
    <source>
        <dbReference type="SAM" id="Phobius"/>
    </source>
</evidence>
<dbReference type="InterPro" id="IPR015168">
    <property type="entry name" value="SsuA/THI5"/>
</dbReference>
<dbReference type="Proteomes" id="UP001595476">
    <property type="component" value="Unassembled WGS sequence"/>
</dbReference>
<keyword evidence="4" id="KW-0472">Membrane</keyword>
<protein>
    <submittedName>
        <fullName evidence="6">ABC transporter substrate-binding protein</fullName>
    </submittedName>
</protein>
<gene>
    <name evidence="6" type="ORF">ACFOEK_07420</name>
</gene>
<feature type="domain" description="SsuA/THI5-like" evidence="5">
    <location>
        <begin position="55"/>
        <end position="263"/>
    </location>
</feature>
<dbReference type="PANTHER" id="PTHR30024">
    <property type="entry name" value="ALIPHATIC SULFONATES-BINDING PROTEIN-RELATED"/>
    <property type="match status" value="1"/>
</dbReference>
<evidence type="ECO:0000313" key="7">
    <source>
        <dbReference type="Proteomes" id="UP001595476"/>
    </source>
</evidence>
<evidence type="ECO:0000256" key="3">
    <source>
        <dbReference type="ARBA" id="ARBA00022729"/>
    </source>
</evidence>
<dbReference type="Gene3D" id="3.40.190.10">
    <property type="entry name" value="Periplasmic binding protein-like II"/>
    <property type="match status" value="2"/>
</dbReference>
<organism evidence="6 7">
    <name type="scientific">Litoribrevibacter euphylliae</name>
    <dbReference type="NCBI Taxonomy" id="1834034"/>
    <lineage>
        <taxon>Bacteria</taxon>
        <taxon>Pseudomonadati</taxon>
        <taxon>Pseudomonadota</taxon>
        <taxon>Gammaproteobacteria</taxon>
        <taxon>Oceanospirillales</taxon>
        <taxon>Oceanospirillaceae</taxon>
        <taxon>Litoribrevibacter</taxon>
    </lineage>
</organism>
<dbReference type="Pfam" id="PF09084">
    <property type="entry name" value="NMT1"/>
    <property type="match status" value="1"/>
</dbReference>
<feature type="transmembrane region" description="Helical" evidence="4">
    <location>
        <begin position="12"/>
        <end position="32"/>
    </location>
</feature>
<keyword evidence="4" id="KW-1133">Transmembrane helix</keyword>
<comment type="caution">
    <text evidence="6">The sequence shown here is derived from an EMBL/GenBank/DDBJ whole genome shotgun (WGS) entry which is preliminary data.</text>
</comment>
<dbReference type="PANTHER" id="PTHR30024:SF47">
    <property type="entry name" value="TAURINE-BINDING PERIPLASMIC PROTEIN"/>
    <property type="match status" value="1"/>
</dbReference>
<dbReference type="SUPFAM" id="SSF53850">
    <property type="entry name" value="Periplasmic binding protein-like II"/>
    <property type="match status" value="1"/>
</dbReference>
<keyword evidence="4" id="KW-0812">Transmembrane</keyword>
<accession>A0ABV7HHM5</accession>
<evidence type="ECO:0000259" key="5">
    <source>
        <dbReference type="Pfam" id="PF09084"/>
    </source>
</evidence>
<dbReference type="EMBL" id="JBHRSZ010000002">
    <property type="protein sequence ID" value="MFC3150852.1"/>
    <property type="molecule type" value="Genomic_DNA"/>
</dbReference>
<dbReference type="RefSeq" id="WP_386718417.1">
    <property type="nucleotide sequence ID" value="NZ_JBHRSZ010000002.1"/>
</dbReference>
<evidence type="ECO:0000256" key="2">
    <source>
        <dbReference type="ARBA" id="ARBA00010742"/>
    </source>
</evidence>